<proteinExistence type="predicted"/>
<evidence type="ECO:0000313" key="2">
    <source>
        <dbReference type="EMBL" id="CAI9624197.1"/>
    </source>
</evidence>
<gene>
    <name evidence="2" type="ORF">SPARVUS_LOCUS16607558</name>
</gene>
<sequence>MGPPGNRGSWGPLCPCPNSKKPIKKGTRGISLYKICSLDELKNKCCVIVNVQFCVTRNQGWTENSWGPQAIGDHGAPVSLPRRKKAYEKGTRGIYWGPLLTPGPRAVPEFPNNQSAPA</sequence>
<name>A0ABN9HTV3_9NEOB</name>
<evidence type="ECO:0000313" key="3">
    <source>
        <dbReference type="Proteomes" id="UP001162483"/>
    </source>
</evidence>
<reference evidence="2" key="1">
    <citation type="submission" date="2023-05" db="EMBL/GenBank/DDBJ databases">
        <authorList>
            <person name="Stuckert A."/>
        </authorList>
    </citation>
    <scope>NUCLEOTIDE SEQUENCE</scope>
</reference>
<evidence type="ECO:0000256" key="1">
    <source>
        <dbReference type="SAM" id="MobiDB-lite"/>
    </source>
</evidence>
<feature type="region of interest" description="Disordered" evidence="1">
    <location>
        <begin position="99"/>
        <end position="118"/>
    </location>
</feature>
<comment type="caution">
    <text evidence="2">The sequence shown here is derived from an EMBL/GenBank/DDBJ whole genome shotgun (WGS) entry which is preliminary data.</text>
</comment>
<feature type="non-terminal residue" evidence="2">
    <location>
        <position position="118"/>
    </location>
</feature>
<dbReference type="EMBL" id="CATNWA010021854">
    <property type="protein sequence ID" value="CAI9624197.1"/>
    <property type="molecule type" value="Genomic_DNA"/>
</dbReference>
<dbReference type="Proteomes" id="UP001162483">
    <property type="component" value="Unassembled WGS sequence"/>
</dbReference>
<protein>
    <submittedName>
        <fullName evidence="2">Uncharacterized protein</fullName>
    </submittedName>
</protein>
<keyword evidence="3" id="KW-1185">Reference proteome</keyword>
<accession>A0ABN9HTV3</accession>
<organism evidence="2 3">
    <name type="scientific">Staurois parvus</name>
    <dbReference type="NCBI Taxonomy" id="386267"/>
    <lineage>
        <taxon>Eukaryota</taxon>
        <taxon>Metazoa</taxon>
        <taxon>Chordata</taxon>
        <taxon>Craniata</taxon>
        <taxon>Vertebrata</taxon>
        <taxon>Euteleostomi</taxon>
        <taxon>Amphibia</taxon>
        <taxon>Batrachia</taxon>
        <taxon>Anura</taxon>
        <taxon>Neobatrachia</taxon>
        <taxon>Ranoidea</taxon>
        <taxon>Ranidae</taxon>
        <taxon>Staurois</taxon>
    </lineage>
</organism>